<dbReference type="PANTHER" id="PTHR43161">
    <property type="entry name" value="SORBITOL DEHYDROGENASE"/>
    <property type="match status" value="1"/>
</dbReference>
<dbReference type="InterPro" id="IPR013149">
    <property type="entry name" value="ADH-like_C"/>
</dbReference>
<evidence type="ECO:0000256" key="3">
    <source>
        <dbReference type="ARBA" id="ARBA00022723"/>
    </source>
</evidence>
<evidence type="ECO:0000313" key="7">
    <source>
        <dbReference type="EMBL" id="MFC6355063.1"/>
    </source>
</evidence>
<dbReference type="EMBL" id="JBHSTP010000001">
    <property type="protein sequence ID" value="MFC6355063.1"/>
    <property type="molecule type" value="Genomic_DNA"/>
</dbReference>
<evidence type="ECO:0000256" key="1">
    <source>
        <dbReference type="ARBA" id="ARBA00001947"/>
    </source>
</evidence>
<gene>
    <name evidence="7" type="ORF">ACFQB0_02915</name>
</gene>
<comment type="similarity">
    <text evidence="2">Belongs to the zinc-containing alcohol dehydrogenase family.</text>
</comment>
<evidence type="ECO:0000313" key="8">
    <source>
        <dbReference type="Proteomes" id="UP001596306"/>
    </source>
</evidence>
<dbReference type="Gene3D" id="3.90.180.10">
    <property type="entry name" value="Medium-chain alcohol dehydrogenases, catalytic domain"/>
    <property type="match status" value="1"/>
</dbReference>
<protein>
    <submittedName>
        <fullName evidence="7">Zinc-binding dehydrogenase</fullName>
    </submittedName>
</protein>
<evidence type="ECO:0000256" key="2">
    <source>
        <dbReference type="ARBA" id="ARBA00008072"/>
    </source>
</evidence>
<dbReference type="SUPFAM" id="SSF51735">
    <property type="entry name" value="NAD(P)-binding Rossmann-fold domains"/>
    <property type="match status" value="1"/>
</dbReference>
<sequence>MHAVSRAGDVSAREVVVNGAGPIGCLVVSALKFAGAARVIAADVSPASLKVATAMGADEVRDISRGDELPRDPEIVFEASGATAALGGVLRAAARGGTVVQVGNLPGGPAEAVLGDLVTREITWIGSYRFVDEISTAVQAMAEGLDVAPVMTHSFPIDDALVAMRMAADRSTGSSKVMLHIA</sequence>
<keyword evidence="4" id="KW-0862">Zinc</keyword>
<comment type="cofactor">
    <cofactor evidence="1">
        <name>Zn(2+)</name>
        <dbReference type="ChEBI" id="CHEBI:29105"/>
    </cofactor>
</comment>
<keyword evidence="8" id="KW-1185">Reference proteome</keyword>
<keyword evidence="3" id="KW-0479">Metal-binding</keyword>
<evidence type="ECO:0000259" key="6">
    <source>
        <dbReference type="Pfam" id="PF00107"/>
    </source>
</evidence>
<evidence type="ECO:0000256" key="4">
    <source>
        <dbReference type="ARBA" id="ARBA00022833"/>
    </source>
</evidence>
<dbReference type="PANTHER" id="PTHR43161:SF9">
    <property type="entry name" value="SORBITOL DEHYDROGENASE"/>
    <property type="match status" value="1"/>
</dbReference>
<dbReference type="Gene3D" id="3.40.50.720">
    <property type="entry name" value="NAD(P)-binding Rossmann-like Domain"/>
    <property type="match status" value="1"/>
</dbReference>
<name>A0ABW1VAI0_9MICO</name>
<keyword evidence="5" id="KW-0560">Oxidoreductase</keyword>
<dbReference type="RefSeq" id="WP_386729614.1">
    <property type="nucleotide sequence ID" value="NZ_JBHSTP010000001.1"/>
</dbReference>
<reference evidence="8" key="1">
    <citation type="journal article" date="2019" name="Int. J. Syst. Evol. Microbiol.">
        <title>The Global Catalogue of Microorganisms (GCM) 10K type strain sequencing project: providing services to taxonomists for standard genome sequencing and annotation.</title>
        <authorList>
            <consortium name="The Broad Institute Genomics Platform"/>
            <consortium name="The Broad Institute Genome Sequencing Center for Infectious Disease"/>
            <person name="Wu L."/>
            <person name="Ma J."/>
        </authorList>
    </citation>
    <scope>NUCLEOTIDE SEQUENCE [LARGE SCALE GENOMIC DNA]</scope>
    <source>
        <strain evidence="8">CCUG 43304</strain>
    </source>
</reference>
<proteinExistence type="inferred from homology"/>
<dbReference type="Proteomes" id="UP001596306">
    <property type="component" value="Unassembled WGS sequence"/>
</dbReference>
<feature type="domain" description="Alcohol dehydrogenase-like C-terminal" evidence="6">
    <location>
        <begin position="22"/>
        <end position="142"/>
    </location>
</feature>
<evidence type="ECO:0000256" key="5">
    <source>
        <dbReference type="ARBA" id="ARBA00023002"/>
    </source>
</evidence>
<dbReference type="Pfam" id="PF00107">
    <property type="entry name" value="ADH_zinc_N"/>
    <property type="match status" value="1"/>
</dbReference>
<accession>A0ABW1VAI0</accession>
<organism evidence="7 8">
    <name type="scientific">Luethyella okanaganae</name>
    <dbReference type="NCBI Taxonomy" id="69372"/>
    <lineage>
        <taxon>Bacteria</taxon>
        <taxon>Bacillati</taxon>
        <taxon>Actinomycetota</taxon>
        <taxon>Actinomycetes</taxon>
        <taxon>Micrococcales</taxon>
        <taxon>Microbacteriaceae</taxon>
        <taxon>Luethyella</taxon>
    </lineage>
</organism>
<dbReference type="InterPro" id="IPR036291">
    <property type="entry name" value="NAD(P)-bd_dom_sf"/>
</dbReference>
<comment type="caution">
    <text evidence="7">The sequence shown here is derived from an EMBL/GenBank/DDBJ whole genome shotgun (WGS) entry which is preliminary data.</text>
</comment>